<name>A0AAX1N5S2_9BACT</name>
<gene>
    <name evidence="1" type="ORF">KMW28_04830</name>
</gene>
<keyword evidence="2" id="KW-1185">Reference proteome</keyword>
<proteinExistence type="predicted"/>
<dbReference type="EMBL" id="CP076132">
    <property type="protein sequence ID" value="QWG02908.1"/>
    <property type="molecule type" value="Genomic_DNA"/>
</dbReference>
<dbReference type="RefSeq" id="WP_169664377.1">
    <property type="nucleotide sequence ID" value="NZ_CP076132.1"/>
</dbReference>
<protein>
    <submittedName>
        <fullName evidence="1">Uncharacterized protein</fullName>
    </submittedName>
</protein>
<organism evidence="1 2">
    <name type="scientific">Flammeovirga yaeyamensis</name>
    <dbReference type="NCBI Taxonomy" id="367791"/>
    <lineage>
        <taxon>Bacteria</taxon>
        <taxon>Pseudomonadati</taxon>
        <taxon>Bacteroidota</taxon>
        <taxon>Cytophagia</taxon>
        <taxon>Cytophagales</taxon>
        <taxon>Flammeovirgaceae</taxon>
        <taxon>Flammeovirga</taxon>
    </lineage>
</organism>
<sequence>MRKTLLSISYGNKQETTRIVTLKVVDGVEYAVLENGDDVRLDLIQEVLEA</sequence>
<evidence type="ECO:0000313" key="1">
    <source>
        <dbReference type="EMBL" id="QWG02908.1"/>
    </source>
</evidence>
<evidence type="ECO:0000313" key="2">
    <source>
        <dbReference type="Proteomes" id="UP000678679"/>
    </source>
</evidence>
<dbReference type="AlphaFoldDB" id="A0AAX1N5S2"/>
<dbReference type="KEGG" id="fya:KMW28_04830"/>
<dbReference type="Proteomes" id="UP000678679">
    <property type="component" value="Chromosome 1"/>
</dbReference>
<accession>A0AAX1N5S2</accession>
<reference evidence="1 2" key="1">
    <citation type="submission" date="2021-05" db="EMBL/GenBank/DDBJ databases">
        <title>Comparative genomic studies on the polysaccharide-degrading batcterial strains of the Flammeovirga genus.</title>
        <authorList>
            <person name="Zewei F."/>
            <person name="Zheng Z."/>
            <person name="Yu L."/>
            <person name="Ruyue G."/>
            <person name="Yanhong M."/>
            <person name="Yuanyuan C."/>
            <person name="Jingyan G."/>
            <person name="Wenjun H."/>
        </authorList>
    </citation>
    <scope>NUCLEOTIDE SEQUENCE [LARGE SCALE GENOMIC DNA]</scope>
    <source>
        <strain evidence="1 2">NBRC:100898</strain>
    </source>
</reference>